<keyword evidence="13" id="KW-0393">Immunoglobulin domain</keyword>
<dbReference type="InterPro" id="IPR013098">
    <property type="entry name" value="Ig_I-set"/>
</dbReference>
<evidence type="ECO:0000256" key="12">
    <source>
        <dbReference type="ARBA" id="ARBA00023180"/>
    </source>
</evidence>
<sequence>MKSILLSPISMTFLPMLFATVPVPQIGKSKETCKACWCEKLPNSLDCQRFDQLDAFPSLSPETAGLIKEIKIENQPRLARLSAKDLQIYPNVERLTVQNTSLRYLSPQTFNQLRMLKEVNLRNNNISYLPWTLFLEQGLRVVEINIKGNPIVCNCSAKWIQHQMYQSSSMLGPLGDQITCVEENNLKKKWSLANISISGCDLPEIEVYPKEVDVYENETVSIVCEATGHPSPMVYWNTTKLYSNHSIEVWQSQVADQGESNATLCMENVTVILNLQGADPEDNGRIFCTAENIVGRKTNFLHLRIRSPPRIKVLKTDRGFYWRIDFEVTGSPQPTRSWFFNDEPVDFSNNLKETLTYLDQYRIAGYLEFLRATQAHEGLYILEVTNTLGQSSQAIDVRFHKDFELINHPTFPPPILSSTVKAHLDSKAGAIYSYLHQSSHQPKYNTCHHGITNCKCELPLSLTITTVSIILVLVGTVCFIQRRKRRMHYDEDRCMDLNIHVWPCCFSSNDKKINEDIELRQGMPLNSRKVLINPNYCSSSGDVTFKEIRYIAQEKISFIQVLGEGAFGRVYLGTVDYLTREEPTTMVAVKTLKDIDHEEAWINFTREAQLLANLSHDNIVRFYGVSVDGDPLMMVFEYMELGDLNNFLRNRGPDVVVYDSYGKPHETLSCSQLLHISVQVARGMEYLASQHFVHRDLATRNCLIGGPLVVKIGDFGMSRDVYSTDYYRVGKNTMLPIRWMPPESILHRKFTAESDIWSFGVLLWEVFTYGRQPWYELSNHEVVQHVTTGRRLAKPSACPQEVYHLMLGCWAHQPEERLQMNAIHKHLSLVINNESEYLEVIE</sequence>
<dbReference type="PRINTS" id="PR01939">
    <property type="entry name" value="NTKRECEPTOR"/>
</dbReference>
<evidence type="ECO:0000256" key="9">
    <source>
        <dbReference type="ARBA" id="ARBA00023137"/>
    </source>
</evidence>
<organism evidence="21 22">
    <name type="scientific">Limulus polyphemus</name>
    <name type="common">Atlantic horseshoe crab</name>
    <dbReference type="NCBI Taxonomy" id="6850"/>
    <lineage>
        <taxon>Eukaryota</taxon>
        <taxon>Metazoa</taxon>
        <taxon>Ecdysozoa</taxon>
        <taxon>Arthropoda</taxon>
        <taxon>Chelicerata</taxon>
        <taxon>Merostomata</taxon>
        <taxon>Xiphosura</taxon>
        <taxon>Limulidae</taxon>
        <taxon>Limulus</taxon>
    </lineage>
</organism>
<keyword evidence="7 17" id="KW-1133">Transmembrane helix</keyword>
<evidence type="ECO:0000256" key="18">
    <source>
        <dbReference type="SAM" id="SignalP"/>
    </source>
</evidence>
<dbReference type="Pfam" id="PF13927">
    <property type="entry name" value="Ig_3"/>
    <property type="match status" value="1"/>
</dbReference>
<evidence type="ECO:0000256" key="11">
    <source>
        <dbReference type="ARBA" id="ARBA00023170"/>
    </source>
</evidence>
<evidence type="ECO:0000256" key="15">
    <source>
        <dbReference type="PROSITE-ProRule" id="PRU10141"/>
    </source>
</evidence>
<dbReference type="PROSITE" id="PS50835">
    <property type="entry name" value="IG_LIKE"/>
    <property type="match status" value="1"/>
</dbReference>
<evidence type="ECO:0000259" key="20">
    <source>
        <dbReference type="PROSITE" id="PS50835"/>
    </source>
</evidence>
<evidence type="ECO:0000256" key="5">
    <source>
        <dbReference type="ARBA" id="ARBA00022777"/>
    </source>
</evidence>
<keyword evidence="12" id="KW-0325">Glycoprotein</keyword>
<dbReference type="Proteomes" id="UP000694941">
    <property type="component" value="Unplaced"/>
</dbReference>
<feature type="chain" id="PRO_5046450383" description="Tyrosine-protein kinase receptor" evidence="18">
    <location>
        <begin position="20"/>
        <end position="842"/>
    </location>
</feature>
<keyword evidence="11 16" id="KW-0675">Receptor</keyword>
<dbReference type="Gene3D" id="1.10.510.10">
    <property type="entry name" value="Transferase(Phosphotransferase) domain 1"/>
    <property type="match status" value="1"/>
</dbReference>
<dbReference type="PROSITE" id="PS00109">
    <property type="entry name" value="PROTEIN_KINASE_TYR"/>
    <property type="match status" value="1"/>
</dbReference>
<keyword evidence="8 17" id="KW-0472">Membrane</keyword>
<name>A0ABM1SDR7_LIMPO</name>
<comment type="similarity">
    <text evidence="16">Belongs to the protein kinase superfamily. Tyr protein kinase family. Insulin receptor subfamily.</text>
</comment>
<feature type="transmembrane region" description="Helical" evidence="17">
    <location>
        <begin position="458"/>
        <end position="480"/>
    </location>
</feature>
<dbReference type="GeneID" id="106459556"/>
<dbReference type="EC" id="2.7.10.1" evidence="16"/>
<dbReference type="Pfam" id="PF07714">
    <property type="entry name" value="PK_Tyr_Ser-Thr"/>
    <property type="match status" value="1"/>
</dbReference>
<keyword evidence="10" id="KW-1015">Disulfide bond</keyword>
<evidence type="ECO:0000259" key="19">
    <source>
        <dbReference type="PROSITE" id="PS50011"/>
    </source>
</evidence>
<evidence type="ECO:0000313" key="21">
    <source>
        <dbReference type="Proteomes" id="UP000694941"/>
    </source>
</evidence>
<keyword evidence="5" id="KW-0418">Kinase</keyword>
<feature type="binding site" evidence="15">
    <location>
        <position position="590"/>
    </location>
    <ligand>
        <name>ATP</name>
        <dbReference type="ChEBI" id="CHEBI:30616"/>
    </ligand>
</feature>
<dbReference type="Gene3D" id="3.80.10.10">
    <property type="entry name" value="Ribonuclease Inhibitor"/>
    <property type="match status" value="1"/>
</dbReference>
<evidence type="ECO:0000256" key="14">
    <source>
        <dbReference type="ARBA" id="ARBA00051243"/>
    </source>
</evidence>
<dbReference type="InterPro" id="IPR013783">
    <property type="entry name" value="Ig-like_fold"/>
</dbReference>
<dbReference type="SUPFAM" id="SSF48726">
    <property type="entry name" value="Immunoglobulin"/>
    <property type="match status" value="2"/>
</dbReference>
<evidence type="ECO:0000256" key="3">
    <source>
        <dbReference type="ARBA" id="ARBA00022692"/>
    </source>
</evidence>
<dbReference type="InterPro" id="IPR011009">
    <property type="entry name" value="Kinase-like_dom_sf"/>
</dbReference>
<evidence type="ECO:0000256" key="10">
    <source>
        <dbReference type="ARBA" id="ARBA00023157"/>
    </source>
</evidence>
<evidence type="ECO:0000256" key="16">
    <source>
        <dbReference type="RuleBase" id="RU000312"/>
    </source>
</evidence>
<dbReference type="RefSeq" id="XP_022241772.1">
    <property type="nucleotide sequence ID" value="XM_022386064.1"/>
</dbReference>
<evidence type="ECO:0000313" key="22">
    <source>
        <dbReference type="RefSeq" id="XP_022241772.1"/>
    </source>
</evidence>
<dbReference type="InterPro" id="IPR001245">
    <property type="entry name" value="Ser-Thr/Tyr_kinase_cat_dom"/>
</dbReference>
<dbReference type="PROSITE" id="PS00107">
    <property type="entry name" value="PROTEIN_KINASE_ATP"/>
    <property type="match status" value="1"/>
</dbReference>
<comment type="catalytic activity">
    <reaction evidence="14 16">
        <text>L-tyrosyl-[protein] + ATP = O-phospho-L-tyrosyl-[protein] + ADP + H(+)</text>
        <dbReference type="Rhea" id="RHEA:10596"/>
        <dbReference type="Rhea" id="RHEA-COMP:10136"/>
        <dbReference type="Rhea" id="RHEA-COMP:20101"/>
        <dbReference type="ChEBI" id="CHEBI:15378"/>
        <dbReference type="ChEBI" id="CHEBI:30616"/>
        <dbReference type="ChEBI" id="CHEBI:46858"/>
        <dbReference type="ChEBI" id="CHEBI:61978"/>
        <dbReference type="ChEBI" id="CHEBI:456216"/>
        <dbReference type="EC" id="2.7.10.1"/>
    </reaction>
</comment>
<dbReference type="InterPro" id="IPR017441">
    <property type="entry name" value="Protein_kinase_ATP_BS"/>
</dbReference>
<dbReference type="InterPro" id="IPR003599">
    <property type="entry name" value="Ig_sub"/>
</dbReference>
<dbReference type="InterPro" id="IPR050122">
    <property type="entry name" value="RTK"/>
</dbReference>
<keyword evidence="21" id="KW-1185">Reference proteome</keyword>
<dbReference type="InterPro" id="IPR000719">
    <property type="entry name" value="Prot_kinase_dom"/>
</dbReference>
<proteinExistence type="inferred from homology"/>
<dbReference type="SMART" id="SM00409">
    <property type="entry name" value="IG"/>
    <property type="match status" value="2"/>
</dbReference>
<evidence type="ECO:0000256" key="6">
    <source>
        <dbReference type="ARBA" id="ARBA00022840"/>
    </source>
</evidence>
<dbReference type="InterPro" id="IPR032675">
    <property type="entry name" value="LRR_dom_sf"/>
</dbReference>
<keyword evidence="4 15" id="KW-0547">Nucleotide-binding</keyword>
<dbReference type="SUPFAM" id="SSF56112">
    <property type="entry name" value="Protein kinase-like (PK-like)"/>
    <property type="match status" value="1"/>
</dbReference>
<evidence type="ECO:0000256" key="13">
    <source>
        <dbReference type="ARBA" id="ARBA00023319"/>
    </source>
</evidence>
<feature type="domain" description="Ig-like" evidence="20">
    <location>
        <begin position="203"/>
        <end position="292"/>
    </location>
</feature>
<dbReference type="SUPFAM" id="SSF52058">
    <property type="entry name" value="L domain-like"/>
    <property type="match status" value="1"/>
</dbReference>
<feature type="domain" description="Protein kinase" evidence="19">
    <location>
        <begin position="556"/>
        <end position="829"/>
    </location>
</feature>
<dbReference type="PANTHER" id="PTHR24416:SF614">
    <property type="entry name" value="PROTEIN KINASE DOMAIN-CONTAINING PROTEIN"/>
    <property type="match status" value="1"/>
</dbReference>
<dbReference type="PANTHER" id="PTHR24416">
    <property type="entry name" value="TYROSINE-PROTEIN KINASE RECEPTOR"/>
    <property type="match status" value="1"/>
</dbReference>
<evidence type="ECO:0000256" key="17">
    <source>
        <dbReference type="SAM" id="Phobius"/>
    </source>
</evidence>
<dbReference type="InterPro" id="IPR020777">
    <property type="entry name" value="NTRK"/>
</dbReference>
<dbReference type="InterPro" id="IPR002011">
    <property type="entry name" value="Tyr_kinase_rcpt_2_CS"/>
</dbReference>
<dbReference type="PRINTS" id="PR00109">
    <property type="entry name" value="TYRKINASE"/>
</dbReference>
<evidence type="ECO:0000256" key="4">
    <source>
        <dbReference type="ARBA" id="ARBA00022741"/>
    </source>
</evidence>
<dbReference type="InterPro" id="IPR036179">
    <property type="entry name" value="Ig-like_dom_sf"/>
</dbReference>
<keyword evidence="16" id="KW-0597">Phosphoprotein</keyword>
<evidence type="ECO:0000256" key="2">
    <source>
        <dbReference type="ARBA" id="ARBA00022679"/>
    </source>
</evidence>
<reference evidence="22" key="1">
    <citation type="submission" date="2025-08" db="UniProtKB">
        <authorList>
            <consortium name="RefSeq"/>
        </authorList>
    </citation>
    <scope>IDENTIFICATION</scope>
    <source>
        <tissue evidence="22">Muscle</tissue>
    </source>
</reference>
<keyword evidence="2" id="KW-0808">Transferase</keyword>
<feature type="signal peptide" evidence="18">
    <location>
        <begin position="1"/>
        <end position="19"/>
    </location>
</feature>
<dbReference type="SMART" id="SM00219">
    <property type="entry name" value="TyrKc"/>
    <property type="match status" value="1"/>
</dbReference>
<keyword evidence="18" id="KW-0732">Signal</keyword>
<evidence type="ECO:0000256" key="7">
    <source>
        <dbReference type="ARBA" id="ARBA00022989"/>
    </source>
</evidence>
<dbReference type="PROSITE" id="PS50011">
    <property type="entry name" value="PROTEIN_KINASE_DOM"/>
    <property type="match status" value="1"/>
</dbReference>
<comment type="subcellular location">
    <subcellularLocation>
        <location evidence="1">Membrane</location>
        <topology evidence="1">Single-pass membrane protein</topology>
    </subcellularLocation>
</comment>
<accession>A0ABM1SDR7</accession>
<dbReference type="CDD" id="cd00096">
    <property type="entry name" value="Ig"/>
    <property type="match status" value="1"/>
</dbReference>
<dbReference type="Gene3D" id="3.30.200.20">
    <property type="entry name" value="Phosphorylase Kinase, domain 1"/>
    <property type="match status" value="1"/>
</dbReference>
<dbReference type="Pfam" id="PF07679">
    <property type="entry name" value="I-set"/>
    <property type="match status" value="1"/>
</dbReference>
<evidence type="ECO:0000256" key="1">
    <source>
        <dbReference type="ARBA" id="ARBA00004167"/>
    </source>
</evidence>
<keyword evidence="6 15" id="KW-0067">ATP-binding</keyword>
<dbReference type="InterPro" id="IPR007110">
    <property type="entry name" value="Ig-like_dom"/>
</dbReference>
<dbReference type="InterPro" id="IPR020635">
    <property type="entry name" value="Tyr_kinase_cat_dom"/>
</dbReference>
<gene>
    <name evidence="22" type="primary">LOC106459556</name>
</gene>
<keyword evidence="9" id="KW-0829">Tyrosine-protein kinase</keyword>
<dbReference type="PROSITE" id="PS00239">
    <property type="entry name" value="RECEPTOR_TYR_KIN_II"/>
    <property type="match status" value="1"/>
</dbReference>
<protein>
    <recommendedName>
        <fullName evidence="16">Tyrosine-protein kinase receptor</fullName>
        <ecNumber evidence="16">2.7.10.1</ecNumber>
    </recommendedName>
</protein>
<evidence type="ECO:0000256" key="8">
    <source>
        <dbReference type="ARBA" id="ARBA00023136"/>
    </source>
</evidence>
<keyword evidence="3 16" id="KW-0812">Transmembrane</keyword>
<dbReference type="InterPro" id="IPR008266">
    <property type="entry name" value="Tyr_kinase_AS"/>
</dbReference>
<dbReference type="Gene3D" id="2.60.40.10">
    <property type="entry name" value="Immunoglobulins"/>
    <property type="match status" value="2"/>
</dbReference>